<protein>
    <submittedName>
        <fullName evidence="2">Serine/threonine-protein phosphatase</fullName>
    </submittedName>
</protein>
<sequence>MTGSNAFWIGSATHVGKARTRNEDRFMTSAQSGIFAVADGMGGHEAGDVASSIIVEALSTIAPQPDSASLLKACNSRLIEANDRIRTFSARRGGAIMGSTVVALAIWDNRYACLWAGDSRAYLSRGKSLRQLTRDHTEVEELLEQNLLTAEEARVWPRRNVITRALGVADHLSLELACGEAQPGDAFLLCSDGLTLHVEPDELQSEIETRGPQRACDELIDLALARGGLDNVTAIVVRYQADEETTIVPAGGRRSR</sequence>
<dbReference type="OrthoDB" id="9801841at2"/>
<dbReference type="PANTHER" id="PTHR47992">
    <property type="entry name" value="PROTEIN PHOSPHATASE"/>
    <property type="match status" value="1"/>
</dbReference>
<dbReference type="AlphaFoldDB" id="A0A6B8KI14"/>
<organism evidence="2 3">
    <name type="scientific">Methylocystis heyeri</name>
    <dbReference type="NCBI Taxonomy" id="391905"/>
    <lineage>
        <taxon>Bacteria</taxon>
        <taxon>Pseudomonadati</taxon>
        <taxon>Pseudomonadota</taxon>
        <taxon>Alphaproteobacteria</taxon>
        <taxon>Hyphomicrobiales</taxon>
        <taxon>Methylocystaceae</taxon>
        <taxon>Methylocystis</taxon>
    </lineage>
</organism>
<dbReference type="InterPro" id="IPR001932">
    <property type="entry name" value="PPM-type_phosphatase-like_dom"/>
</dbReference>
<dbReference type="Proteomes" id="UP000309061">
    <property type="component" value="Chromosome"/>
</dbReference>
<dbReference type="RefSeq" id="WP_136497487.1">
    <property type="nucleotide sequence ID" value="NZ_CP046052.1"/>
</dbReference>
<evidence type="ECO:0000313" key="3">
    <source>
        <dbReference type="Proteomes" id="UP000309061"/>
    </source>
</evidence>
<dbReference type="SUPFAM" id="SSF81606">
    <property type="entry name" value="PP2C-like"/>
    <property type="match status" value="1"/>
</dbReference>
<dbReference type="KEGG" id="mhey:H2LOC_017075"/>
<gene>
    <name evidence="2" type="ORF">H2LOC_017075</name>
</gene>
<dbReference type="EMBL" id="CP046052">
    <property type="protein sequence ID" value="QGM47262.1"/>
    <property type="molecule type" value="Genomic_DNA"/>
</dbReference>
<dbReference type="InterPro" id="IPR036457">
    <property type="entry name" value="PPM-type-like_dom_sf"/>
</dbReference>
<feature type="domain" description="PPM-type phosphatase" evidence="1">
    <location>
        <begin position="8"/>
        <end position="239"/>
    </location>
</feature>
<dbReference type="CDD" id="cd00143">
    <property type="entry name" value="PP2Cc"/>
    <property type="match status" value="1"/>
</dbReference>
<evidence type="ECO:0000259" key="1">
    <source>
        <dbReference type="PROSITE" id="PS51746"/>
    </source>
</evidence>
<dbReference type="GO" id="GO:0004722">
    <property type="term" value="F:protein serine/threonine phosphatase activity"/>
    <property type="evidence" value="ECO:0007669"/>
    <property type="project" value="InterPro"/>
</dbReference>
<evidence type="ECO:0000313" key="2">
    <source>
        <dbReference type="EMBL" id="QGM47262.1"/>
    </source>
</evidence>
<proteinExistence type="predicted"/>
<name>A0A6B8KI14_9HYPH</name>
<keyword evidence="3" id="KW-1185">Reference proteome</keyword>
<dbReference type="InterPro" id="IPR015655">
    <property type="entry name" value="PP2C"/>
</dbReference>
<dbReference type="SMART" id="SM00331">
    <property type="entry name" value="PP2C_SIG"/>
    <property type="match status" value="1"/>
</dbReference>
<dbReference type="Pfam" id="PF00481">
    <property type="entry name" value="PP2C"/>
    <property type="match status" value="1"/>
</dbReference>
<accession>A0A6B8KI14</accession>
<dbReference type="PROSITE" id="PS51746">
    <property type="entry name" value="PPM_2"/>
    <property type="match status" value="1"/>
</dbReference>
<dbReference type="SMART" id="SM00332">
    <property type="entry name" value="PP2Cc"/>
    <property type="match status" value="1"/>
</dbReference>
<reference evidence="2 3" key="1">
    <citation type="submission" date="2019-11" db="EMBL/GenBank/DDBJ databases">
        <title>The genome sequence of Methylocystis heyeri.</title>
        <authorList>
            <person name="Oshkin I.Y."/>
            <person name="Miroshnikov K."/>
            <person name="Dedysh S.N."/>
        </authorList>
    </citation>
    <scope>NUCLEOTIDE SEQUENCE [LARGE SCALE GENOMIC DNA]</scope>
    <source>
        <strain evidence="2 3">H2</strain>
    </source>
</reference>
<dbReference type="Gene3D" id="3.60.40.10">
    <property type="entry name" value="PPM-type phosphatase domain"/>
    <property type="match status" value="1"/>
</dbReference>